<reference evidence="6 7" key="1">
    <citation type="submission" date="2021-02" db="EMBL/GenBank/DDBJ databases">
        <title>Niveibacterium changnyeongensis HC41.</title>
        <authorList>
            <person name="Kang M."/>
        </authorList>
    </citation>
    <scope>NUCLEOTIDE SEQUENCE [LARGE SCALE GENOMIC DNA]</scope>
    <source>
        <strain evidence="6 7">HC41</strain>
    </source>
</reference>
<dbReference type="RefSeq" id="WP_206255829.1">
    <property type="nucleotide sequence ID" value="NZ_CP071060.1"/>
</dbReference>
<name>A0ABX7MD09_9RHOO</name>
<evidence type="ECO:0000313" key="7">
    <source>
        <dbReference type="Proteomes" id="UP000663570"/>
    </source>
</evidence>
<dbReference type="CDD" id="cd06250">
    <property type="entry name" value="M14_PaAOTO_like"/>
    <property type="match status" value="1"/>
</dbReference>
<dbReference type="InterPro" id="IPR053138">
    <property type="entry name" value="N-alpha-Ac-DABA_deacetylase"/>
</dbReference>
<dbReference type="EMBL" id="CP071060">
    <property type="protein sequence ID" value="QSI78475.1"/>
    <property type="molecule type" value="Genomic_DNA"/>
</dbReference>
<dbReference type="Proteomes" id="UP000663570">
    <property type="component" value="Chromosome"/>
</dbReference>
<keyword evidence="3" id="KW-0378">Hydrolase</keyword>
<keyword evidence="2" id="KW-0479">Metal-binding</keyword>
<dbReference type="Gene3D" id="3.40.630.10">
    <property type="entry name" value="Zn peptidases"/>
    <property type="match status" value="1"/>
</dbReference>
<sequence length="372" mass="40325">MQQQRHPLTAATPGTARELVSLHFGAPASGQKVYIQASLHADELPGMLVAHHLRQHFSRLEREGLLRGEIVLVPVANPLGLSQTLLHVPQGRFEFASGENFNRYYPSLADQVEQAVAQHLGPRADHNVALVRAALRDAVAKQPADTELASLRRRLMGLACDADVVLDLHCDTEAVLHLYTGTPLWPQAEPLARYLGAEVSLLATESGDAPFDEACSQIWWQLAERWAGRHPLPMACMAATIELRGFADVSHPNAERDAAAIVAFLTHRGVIAQPPASLPPLLREPMPLAGSIPIHAQQGGVLVFVREVGDEVACGDVVAEVIDPYDGRVQTLRSSIDGLLYARDNRRFATAGMRVAKVAGREALRSGKLLSA</sequence>
<keyword evidence="7" id="KW-1185">Reference proteome</keyword>
<dbReference type="PANTHER" id="PTHR37326:SF1">
    <property type="entry name" value="BLL3975 PROTEIN"/>
    <property type="match status" value="1"/>
</dbReference>
<evidence type="ECO:0000313" key="6">
    <source>
        <dbReference type="EMBL" id="QSI78475.1"/>
    </source>
</evidence>
<feature type="domain" description="Succinylglutamate desuccinylase/Aspartoacylase catalytic" evidence="5">
    <location>
        <begin position="30"/>
        <end position="219"/>
    </location>
</feature>
<protein>
    <submittedName>
        <fullName evidence="6">Succinylglutamate desuccinylase/aspartoacylase family protein</fullName>
    </submittedName>
</protein>
<evidence type="ECO:0000256" key="3">
    <source>
        <dbReference type="ARBA" id="ARBA00022801"/>
    </source>
</evidence>
<proteinExistence type="predicted"/>
<evidence type="ECO:0000256" key="1">
    <source>
        <dbReference type="ARBA" id="ARBA00001947"/>
    </source>
</evidence>
<evidence type="ECO:0000259" key="5">
    <source>
        <dbReference type="Pfam" id="PF24827"/>
    </source>
</evidence>
<dbReference type="InterPro" id="IPR055438">
    <property type="entry name" value="AstE_AspA_cat"/>
</dbReference>
<evidence type="ECO:0000256" key="2">
    <source>
        <dbReference type="ARBA" id="ARBA00022723"/>
    </source>
</evidence>
<organism evidence="6 7">
    <name type="scientific">Niveibacterium microcysteis</name>
    <dbReference type="NCBI Taxonomy" id="2811415"/>
    <lineage>
        <taxon>Bacteria</taxon>
        <taxon>Pseudomonadati</taxon>
        <taxon>Pseudomonadota</taxon>
        <taxon>Betaproteobacteria</taxon>
        <taxon>Rhodocyclales</taxon>
        <taxon>Rhodocyclaceae</taxon>
        <taxon>Niveibacterium</taxon>
    </lineage>
</organism>
<comment type="cofactor">
    <cofactor evidence="1">
        <name>Zn(2+)</name>
        <dbReference type="ChEBI" id="CHEBI:29105"/>
    </cofactor>
</comment>
<accession>A0ABX7MD09</accession>
<dbReference type="Pfam" id="PF24827">
    <property type="entry name" value="AstE_AspA_cat"/>
    <property type="match status" value="1"/>
</dbReference>
<gene>
    <name evidence="6" type="ORF">JY500_07645</name>
</gene>
<keyword evidence="4" id="KW-0862">Zinc</keyword>
<dbReference type="PANTHER" id="PTHR37326">
    <property type="entry name" value="BLL3975 PROTEIN"/>
    <property type="match status" value="1"/>
</dbReference>
<evidence type="ECO:0000256" key="4">
    <source>
        <dbReference type="ARBA" id="ARBA00022833"/>
    </source>
</evidence>
<dbReference type="SUPFAM" id="SSF53187">
    <property type="entry name" value="Zn-dependent exopeptidases"/>
    <property type="match status" value="1"/>
</dbReference>